<evidence type="ECO:0000256" key="3">
    <source>
        <dbReference type="ARBA" id="ARBA00004496"/>
    </source>
</evidence>
<dbReference type="GO" id="GO:0046872">
    <property type="term" value="F:metal ion binding"/>
    <property type="evidence" value="ECO:0007669"/>
    <property type="project" value="UniProtKB-KW"/>
</dbReference>
<evidence type="ECO:0000256" key="1">
    <source>
        <dbReference type="ARBA" id="ARBA00004123"/>
    </source>
</evidence>
<dbReference type="EMBL" id="RWIC01000967">
    <property type="protein sequence ID" value="TKC38608.1"/>
    <property type="molecule type" value="Genomic_DNA"/>
</dbReference>
<evidence type="ECO:0000256" key="9">
    <source>
        <dbReference type="ARBA" id="ARBA00022837"/>
    </source>
</evidence>
<dbReference type="GO" id="GO:0005544">
    <property type="term" value="F:calcium-dependent phospholipid binding"/>
    <property type="evidence" value="ECO:0007669"/>
    <property type="project" value="InterPro"/>
</dbReference>
<dbReference type="Gene3D" id="2.60.40.150">
    <property type="entry name" value="C2 domain"/>
    <property type="match status" value="2"/>
</dbReference>
<keyword evidence="5" id="KW-1003">Cell membrane</keyword>
<keyword evidence="9" id="KW-0106">Calcium</keyword>
<dbReference type="PANTHER" id="PTHR10857:SF6">
    <property type="entry name" value="COPINE-7"/>
    <property type="match status" value="1"/>
</dbReference>
<dbReference type="InterPro" id="IPR037768">
    <property type="entry name" value="C2B_Copine"/>
</dbReference>
<dbReference type="GO" id="GO:0005737">
    <property type="term" value="C:cytoplasm"/>
    <property type="evidence" value="ECO:0007669"/>
    <property type="project" value="UniProtKB-SubCell"/>
</dbReference>
<dbReference type="PANTHER" id="PTHR10857">
    <property type="entry name" value="COPINE"/>
    <property type="match status" value="1"/>
</dbReference>
<feature type="domain" description="C2" evidence="13">
    <location>
        <begin position="125"/>
        <end position="253"/>
    </location>
</feature>
<dbReference type="AlphaFoldDB" id="A0A4U1EQ76"/>
<evidence type="ECO:0000256" key="2">
    <source>
        <dbReference type="ARBA" id="ARBA00004236"/>
    </source>
</evidence>
<evidence type="ECO:0000313" key="14">
    <source>
        <dbReference type="EMBL" id="TKC38608.1"/>
    </source>
</evidence>
<feature type="region of interest" description="Disordered" evidence="12">
    <location>
        <begin position="412"/>
        <end position="456"/>
    </location>
</feature>
<comment type="similarity">
    <text evidence="4">Belongs to the copine family.</text>
</comment>
<evidence type="ECO:0000256" key="10">
    <source>
        <dbReference type="ARBA" id="ARBA00023136"/>
    </source>
</evidence>
<dbReference type="GO" id="GO:0005886">
    <property type="term" value="C:plasma membrane"/>
    <property type="evidence" value="ECO:0007669"/>
    <property type="project" value="UniProtKB-SubCell"/>
</dbReference>
<accession>A0A4U1EQ76</accession>
<evidence type="ECO:0000313" key="15">
    <source>
        <dbReference type="Proteomes" id="UP000308365"/>
    </source>
</evidence>
<gene>
    <name evidence="14" type="ORF">EI555_010145</name>
</gene>
<comment type="caution">
    <text evidence="14">The sequence shown here is derived from an EMBL/GenBank/DDBJ whole genome shotgun (WGS) entry which is preliminary data.</text>
</comment>
<reference evidence="15" key="1">
    <citation type="journal article" date="2019" name="IScience">
        <title>Narwhal Genome Reveals Long-Term Low Genetic Diversity despite Current Large Abundance Size.</title>
        <authorList>
            <person name="Westbury M.V."/>
            <person name="Petersen B."/>
            <person name="Garde E."/>
            <person name="Heide-Jorgensen M.P."/>
            <person name="Lorenzen E.D."/>
        </authorList>
    </citation>
    <scope>NUCLEOTIDE SEQUENCE [LARGE SCALE GENOMIC DNA]</scope>
</reference>
<dbReference type="PROSITE" id="PS50004">
    <property type="entry name" value="C2"/>
    <property type="match status" value="2"/>
</dbReference>
<dbReference type="Proteomes" id="UP000308365">
    <property type="component" value="Unassembled WGS sequence"/>
</dbReference>
<keyword evidence="10" id="KW-0472">Membrane</keyword>
<keyword evidence="11" id="KW-0539">Nucleus</keyword>
<dbReference type="Pfam" id="PF00168">
    <property type="entry name" value="C2"/>
    <property type="match status" value="2"/>
</dbReference>
<organism evidence="14 15">
    <name type="scientific">Monodon monoceros</name>
    <name type="common">Narwhal</name>
    <name type="synonym">Ceratodon monodon</name>
    <dbReference type="NCBI Taxonomy" id="40151"/>
    <lineage>
        <taxon>Eukaryota</taxon>
        <taxon>Metazoa</taxon>
        <taxon>Chordata</taxon>
        <taxon>Craniata</taxon>
        <taxon>Vertebrata</taxon>
        <taxon>Euteleostomi</taxon>
        <taxon>Mammalia</taxon>
        <taxon>Eutheria</taxon>
        <taxon>Laurasiatheria</taxon>
        <taxon>Artiodactyla</taxon>
        <taxon>Whippomorpha</taxon>
        <taxon>Cetacea</taxon>
        <taxon>Odontoceti</taxon>
        <taxon>Monodontidae</taxon>
        <taxon>Monodon</taxon>
    </lineage>
</organism>
<evidence type="ECO:0000256" key="5">
    <source>
        <dbReference type="ARBA" id="ARBA00022475"/>
    </source>
</evidence>
<dbReference type="FunFam" id="2.60.40.150:FF:000042">
    <property type="entry name" value="Copine 3"/>
    <property type="match status" value="1"/>
</dbReference>
<dbReference type="GO" id="GO:0071277">
    <property type="term" value="P:cellular response to calcium ion"/>
    <property type="evidence" value="ECO:0007669"/>
    <property type="project" value="TreeGrafter"/>
</dbReference>
<evidence type="ECO:0000256" key="4">
    <source>
        <dbReference type="ARBA" id="ARBA00009048"/>
    </source>
</evidence>
<dbReference type="Pfam" id="PF07002">
    <property type="entry name" value="Copine"/>
    <property type="match status" value="1"/>
</dbReference>
<dbReference type="CDD" id="cd04047">
    <property type="entry name" value="C2B_Copine"/>
    <property type="match status" value="1"/>
</dbReference>
<feature type="compositionally biased region" description="Low complexity" evidence="12">
    <location>
        <begin position="445"/>
        <end position="456"/>
    </location>
</feature>
<keyword evidence="7" id="KW-0479">Metal-binding</keyword>
<feature type="domain" description="C2" evidence="13">
    <location>
        <begin position="1"/>
        <end position="85"/>
    </location>
</feature>
<dbReference type="InterPro" id="IPR010734">
    <property type="entry name" value="Copine_C"/>
</dbReference>
<evidence type="ECO:0000259" key="13">
    <source>
        <dbReference type="PROSITE" id="PS50004"/>
    </source>
</evidence>
<evidence type="ECO:0000256" key="12">
    <source>
        <dbReference type="SAM" id="MobiDB-lite"/>
    </source>
</evidence>
<dbReference type="InterPro" id="IPR035892">
    <property type="entry name" value="C2_domain_sf"/>
</dbReference>
<evidence type="ECO:0000256" key="6">
    <source>
        <dbReference type="ARBA" id="ARBA00022490"/>
    </source>
</evidence>
<evidence type="ECO:0000256" key="11">
    <source>
        <dbReference type="ARBA" id="ARBA00023242"/>
    </source>
</evidence>
<evidence type="ECO:0000256" key="7">
    <source>
        <dbReference type="ARBA" id="ARBA00022723"/>
    </source>
</evidence>
<keyword evidence="6" id="KW-0963">Cytoplasm</keyword>
<sequence length="707" mass="77646">MLTQGCLQVDRTEVVRSSLHPAFSKVFTLDYYFEEVQKLCFEVYDTHGPSSLSCQDDDFWGAWSAPRGRWAPVPLGGRGRRAAWRPQLVLRAGAMAVVAWGRRDYTQTIVAQKKVTPALLLKVSRNASKSPSTAIARDISGNKGHAELSLRARKLDDKGLFSKPDPLLELRRINDDQSKQLVYRTEVVKNDLSPTWQPFKVSLSSLCRCEEPRPLMGLVWDYDSCGKHDFIAEFSATFVEMQNAFREDQAQWDCVNLKYTQEKRSSKNSGVVILADLKVAVDFTASTGDPRNSCSLHYITPFQPHEYCRPWRLWVRPARTTTGVPAQRPQPTASQALRGAWVSTCRARDGRWGRSPTMVPLVLHTDMASKSHLTDRELRPDKRLSALGFGARIPPKCEVSHDFAINFNPEDGEREGRSARHPGWGCSGAGLTPLPRRNPGRGESLPELPAQGPALGAGAGRVRKGCLLLGDRAGPGPTVGEMGRGGKEAEGTGAAGRRPQYYILLILTNGVATNMADTREAIMRASHLPVSIIVGMGNTDFTDMQVLDGDSGFVPFWELKIVSAGRVVGRVPRAAHRVPGPLAVLSSFRPLETFAIEKCHVDAPEGRAPLRQLPAPFVTWKELPVPWTHTHSFTGDLGLPSCLSHFALCPEQGHTDPEGPTCATCSASADGLPSDRVLIASPVALAKSVLAEVPRQLVEYYSHKECL</sequence>
<keyword evidence="8" id="KW-0677">Repeat</keyword>
<name>A0A4U1EQ76_MONMO</name>
<comment type="subcellular location">
    <subcellularLocation>
        <location evidence="2">Cell membrane</location>
    </subcellularLocation>
    <subcellularLocation>
        <location evidence="3">Cytoplasm</location>
    </subcellularLocation>
    <subcellularLocation>
        <location evidence="1">Nucleus</location>
    </subcellularLocation>
</comment>
<dbReference type="GO" id="GO:0005634">
    <property type="term" value="C:nucleus"/>
    <property type="evidence" value="ECO:0007669"/>
    <property type="project" value="UniProtKB-SubCell"/>
</dbReference>
<proteinExistence type="inferred from homology"/>
<evidence type="ECO:0000256" key="8">
    <source>
        <dbReference type="ARBA" id="ARBA00022737"/>
    </source>
</evidence>
<dbReference type="SUPFAM" id="SSF49562">
    <property type="entry name" value="C2 domain (Calcium/lipid-binding domain, CaLB)"/>
    <property type="match status" value="2"/>
</dbReference>
<dbReference type="InterPro" id="IPR045052">
    <property type="entry name" value="Copine"/>
</dbReference>
<protein>
    <recommendedName>
        <fullName evidence="13">C2 domain-containing protein</fullName>
    </recommendedName>
</protein>
<dbReference type="InterPro" id="IPR000008">
    <property type="entry name" value="C2_dom"/>
</dbReference>